<evidence type="ECO:0000313" key="4">
    <source>
        <dbReference type="Proteomes" id="UP001281761"/>
    </source>
</evidence>
<keyword evidence="3" id="KW-0413">Isomerase</keyword>
<dbReference type="EC" id="5.6.2.-" evidence="3"/>
<feature type="domain" description="TFIIF beta subunit HTH" evidence="2">
    <location>
        <begin position="37"/>
        <end position="101"/>
    </location>
</feature>
<dbReference type="InterPro" id="IPR036388">
    <property type="entry name" value="WH-like_DNA-bd_sf"/>
</dbReference>
<comment type="caution">
    <text evidence="3">The sequence shown here is derived from an EMBL/GenBank/DDBJ whole genome shotgun (WGS) entry which is preliminary data.</text>
</comment>
<accession>A0ABQ9YFH7</accession>
<dbReference type="Proteomes" id="UP001281761">
    <property type="component" value="Unassembled WGS sequence"/>
</dbReference>
<evidence type="ECO:0000313" key="3">
    <source>
        <dbReference type="EMBL" id="KAK2962522.1"/>
    </source>
</evidence>
<dbReference type="InterPro" id="IPR040450">
    <property type="entry name" value="TFIIF_beta_HTH"/>
</dbReference>
<gene>
    <name evidence="3" type="ORF">BLNAU_2354</name>
</gene>
<protein>
    <submittedName>
        <fullName evidence="3">Transcription initiation factor TFIIF subunit beta</fullName>
        <ecNumber evidence="3">5.6.2.-</ecNumber>
    </submittedName>
</protein>
<reference evidence="3 4" key="1">
    <citation type="journal article" date="2022" name="bioRxiv">
        <title>Genomics of Preaxostyla Flagellates Illuminates Evolutionary Transitions and the Path Towards Mitochondrial Loss.</title>
        <authorList>
            <person name="Novak L.V.F."/>
            <person name="Treitli S.C."/>
            <person name="Pyrih J."/>
            <person name="Halakuc P."/>
            <person name="Pipaliya S.V."/>
            <person name="Vacek V."/>
            <person name="Brzon O."/>
            <person name="Soukal P."/>
            <person name="Eme L."/>
            <person name="Dacks J.B."/>
            <person name="Karnkowska A."/>
            <person name="Elias M."/>
            <person name="Hampl V."/>
        </authorList>
    </citation>
    <scope>NUCLEOTIDE SEQUENCE [LARGE SCALE GENOMIC DNA]</scope>
    <source>
        <strain evidence="3">NAU3</strain>
        <tissue evidence="3">Gut</tissue>
    </source>
</reference>
<dbReference type="PANTHER" id="PTHR10445:SF0">
    <property type="entry name" value="GENERAL TRANSCRIPTION FACTOR IIF SUBUNIT 2"/>
    <property type="match status" value="1"/>
</dbReference>
<feature type="region of interest" description="Disordered" evidence="1">
    <location>
        <begin position="113"/>
        <end position="137"/>
    </location>
</feature>
<evidence type="ECO:0000259" key="2">
    <source>
        <dbReference type="Pfam" id="PF02270"/>
    </source>
</evidence>
<feature type="region of interest" description="Disordered" evidence="1">
    <location>
        <begin position="1"/>
        <end position="20"/>
    </location>
</feature>
<dbReference type="Pfam" id="PF02270">
    <property type="entry name" value="TFIIF_beta"/>
    <property type="match status" value="1"/>
</dbReference>
<proteinExistence type="predicted"/>
<dbReference type="SUPFAM" id="SSF46785">
    <property type="entry name" value="Winged helix' DNA-binding domain"/>
    <property type="match status" value="1"/>
</dbReference>
<dbReference type="InterPro" id="IPR036390">
    <property type="entry name" value="WH_DNA-bd_sf"/>
</dbReference>
<evidence type="ECO:0000256" key="1">
    <source>
        <dbReference type="SAM" id="MobiDB-lite"/>
    </source>
</evidence>
<keyword evidence="4" id="KW-1185">Reference proteome</keyword>
<organism evidence="3 4">
    <name type="scientific">Blattamonas nauphoetae</name>
    <dbReference type="NCBI Taxonomy" id="2049346"/>
    <lineage>
        <taxon>Eukaryota</taxon>
        <taxon>Metamonada</taxon>
        <taxon>Preaxostyla</taxon>
        <taxon>Oxymonadida</taxon>
        <taxon>Blattamonas</taxon>
    </lineage>
</organism>
<dbReference type="EMBL" id="JARBJD010000010">
    <property type="protein sequence ID" value="KAK2962522.1"/>
    <property type="molecule type" value="Genomic_DNA"/>
</dbReference>
<name>A0ABQ9YFH7_9EUKA</name>
<dbReference type="GO" id="GO:0016853">
    <property type="term" value="F:isomerase activity"/>
    <property type="evidence" value="ECO:0007669"/>
    <property type="project" value="UniProtKB-KW"/>
</dbReference>
<dbReference type="Gene3D" id="1.10.10.10">
    <property type="entry name" value="Winged helix-like DNA-binding domain superfamily/Winged helix DNA-binding domain"/>
    <property type="match status" value="1"/>
</dbReference>
<feature type="compositionally biased region" description="Basic and acidic residues" evidence="1">
    <location>
        <begin position="113"/>
        <end position="127"/>
    </location>
</feature>
<sequence>MNLKRGSGPGRSAHSRDFEKNRQYLLQKKAAPEKRERISEDHLRRMLFTLFEERSPYWSLKALVDETDQPEAYLRNILSTVAVIVKRGSHRNEFILRREFRSTDIMQRMKEDELRERDELNQREGRSRGSAYLDDESGGQGGELMIDHFLQGSTGALGNAKHMMKEYNTIRYASKEKKDEDEIEFFFDDDDEVEDL</sequence>
<dbReference type="InterPro" id="IPR003196">
    <property type="entry name" value="TFIIF_beta"/>
</dbReference>
<dbReference type="PANTHER" id="PTHR10445">
    <property type="entry name" value="GENERAL TRANSCRIPTION FACTOR IIF SUBUNIT 2"/>
    <property type="match status" value="1"/>
</dbReference>